<accession>A0A554XB55</accession>
<sequence length="280" mass="29584">MAARILNQLRRRVKTHRLGVEQTGQKRLGLMAFQPGAGVGQQRKTGGVAFRKAVAAKAANLAHDGLGERRVVATLGHAVQQPLLEALELAVAAPGAHAAAQGVGLFGAEAGRQHRDLHHLFLKDRDPQRALQGCSQLGPRQGDGVAALHPLPRGQIGVHHAALDGARAHDGQLHHQVVETARLQARQHAHLGAAFDLEDAHGVGTLDHGEGGGVVARYVGQCQRMPPSSAGQGQCVVQGAQHAQRQHIHLQQAQGVDVVLVPLDDGAPWHGRWHDGHGVG</sequence>
<dbReference type="EMBL" id="VJON01000032">
    <property type="protein sequence ID" value="TSE33060.1"/>
    <property type="molecule type" value="Genomic_DNA"/>
</dbReference>
<evidence type="ECO:0000313" key="2">
    <source>
        <dbReference type="Proteomes" id="UP000318294"/>
    </source>
</evidence>
<organism evidence="1 2">
    <name type="scientific">Tepidimonas charontis</name>
    <dbReference type="NCBI Taxonomy" id="2267262"/>
    <lineage>
        <taxon>Bacteria</taxon>
        <taxon>Pseudomonadati</taxon>
        <taxon>Pseudomonadota</taxon>
        <taxon>Betaproteobacteria</taxon>
        <taxon>Burkholderiales</taxon>
        <taxon>Tepidimonas</taxon>
    </lineage>
</organism>
<name>A0A554XB55_9BURK</name>
<reference evidence="1 2" key="1">
    <citation type="submission" date="2019-07" db="EMBL/GenBank/DDBJ databases">
        <title>Tepidimonas charontis SPSP-6 draft genome.</title>
        <authorList>
            <person name="Da Costa M.S."/>
            <person name="Froufe H.J.C."/>
            <person name="Egas C."/>
            <person name="Albuquerque L."/>
        </authorList>
    </citation>
    <scope>NUCLEOTIDE SEQUENCE [LARGE SCALE GENOMIC DNA]</scope>
    <source>
        <strain evidence="1 2">SPSP-6</strain>
    </source>
</reference>
<evidence type="ECO:0000313" key="1">
    <source>
        <dbReference type="EMBL" id="TSE33060.1"/>
    </source>
</evidence>
<gene>
    <name evidence="1" type="ORF">Tchar_01868</name>
</gene>
<proteinExistence type="predicted"/>
<dbReference type="Proteomes" id="UP000318294">
    <property type="component" value="Unassembled WGS sequence"/>
</dbReference>
<comment type="caution">
    <text evidence="1">The sequence shown here is derived from an EMBL/GenBank/DDBJ whole genome shotgun (WGS) entry which is preliminary data.</text>
</comment>
<protein>
    <submittedName>
        <fullName evidence="1">Uncharacterized protein</fullName>
    </submittedName>
</protein>
<keyword evidence="2" id="KW-1185">Reference proteome</keyword>
<dbReference type="AlphaFoldDB" id="A0A554XB55"/>